<evidence type="ECO:0000313" key="2">
    <source>
        <dbReference type="Proteomes" id="UP000557392"/>
    </source>
</evidence>
<organism evidence="1 2">
    <name type="scientific">Sphingomonas kyeonggiensis</name>
    <dbReference type="NCBI Taxonomy" id="1268553"/>
    <lineage>
        <taxon>Bacteria</taxon>
        <taxon>Pseudomonadati</taxon>
        <taxon>Pseudomonadota</taxon>
        <taxon>Alphaproteobacteria</taxon>
        <taxon>Sphingomonadales</taxon>
        <taxon>Sphingomonadaceae</taxon>
        <taxon>Sphingomonas</taxon>
    </lineage>
</organism>
<proteinExistence type="predicted"/>
<gene>
    <name evidence="1" type="ORF">GGR46_004951</name>
</gene>
<dbReference type="AlphaFoldDB" id="A0A7W6NYM2"/>
<evidence type="ECO:0008006" key="3">
    <source>
        <dbReference type="Google" id="ProtNLM"/>
    </source>
</evidence>
<sequence length="192" mass="20738">MTRFLIGSAIPFLLLAAGCDWGSSIDLRNESGSVVAEQIRKVAAGNDFAQPGRWETKITLNQVDAPGMPAGFVEKLKTQMRQPQAAASCLTSEDVKKGAFYVGEENQACRYERFAMGKGRIDGLLRCADQMGTRSMAMSGSYARDRYQLVVTTDSQSAQQTGAAGKVSVTMTMDAHRSGQCLGTEGRPLTRL</sequence>
<evidence type="ECO:0000313" key="1">
    <source>
        <dbReference type="EMBL" id="MBB4101359.1"/>
    </source>
</evidence>
<reference evidence="1 2" key="1">
    <citation type="submission" date="2020-08" db="EMBL/GenBank/DDBJ databases">
        <title>Genomic Encyclopedia of Type Strains, Phase IV (KMG-IV): sequencing the most valuable type-strain genomes for metagenomic binning, comparative biology and taxonomic classification.</title>
        <authorList>
            <person name="Goeker M."/>
        </authorList>
    </citation>
    <scope>NUCLEOTIDE SEQUENCE [LARGE SCALE GENOMIC DNA]</scope>
    <source>
        <strain evidence="1 2">DSM 101806</strain>
    </source>
</reference>
<keyword evidence="2" id="KW-1185">Reference proteome</keyword>
<dbReference type="RefSeq" id="WP_184000722.1">
    <property type="nucleotide sequence ID" value="NZ_JACIEH010000006.1"/>
</dbReference>
<dbReference type="Pfam" id="PF12276">
    <property type="entry name" value="DUF3617"/>
    <property type="match status" value="1"/>
</dbReference>
<dbReference type="EMBL" id="JACIEH010000006">
    <property type="protein sequence ID" value="MBB4101359.1"/>
    <property type="molecule type" value="Genomic_DNA"/>
</dbReference>
<comment type="caution">
    <text evidence="1">The sequence shown here is derived from an EMBL/GenBank/DDBJ whole genome shotgun (WGS) entry which is preliminary data.</text>
</comment>
<dbReference type="InterPro" id="IPR022061">
    <property type="entry name" value="DUF3617"/>
</dbReference>
<protein>
    <recommendedName>
        <fullName evidence="3">DUF3617 domain-containing protein</fullName>
    </recommendedName>
</protein>
<dbReference type="Proteomes" id="UP000557392">
    <property type="component" value="Unassembled WGS sequence"/>
</dbReference>
<name>A0A7W6NYM2_9SPHN</name>
<dbReference type="PROSITE" id="PS51257">
    <property type="entry name" value="PROKAR_LIPOPROTEIN"/>
    <property type="match status" value="1"/>
</dbReference>
<accession>A0A7W6NYM2</accession>